<evidence type="ECO:0000313" key="10">
    <source>
        <dbReference type="EMBL" id="AKA36256.1"/>
    </source>
</evidence>
<keyword evidence="3 7" id="KW-0812">Transmembrane</keyword>
<evidence type="ECO:0000313" key="11">
    <source>
        <dbReference type="Proteomes" id="UP000032726"/>
    </source>
</evidence>
<dbReference type="PATRIC" id="fig|516051.4.peg.2764"/>
<dbReference type="HOGENOM" id="CLU_035316_0_0_10"/>
<dbReference type="KEGG" id="mlt:VC82_2696"/>
<evidence type="ECO:0000256" key="5">
    <source>
        <dbReference type="ARBA" id="ARBA00023136"/>
    </source>
</evidence>
<feature type="domain" description="MacB-like periplasmic core" evidence="9">
    <location>
        <begin position="19"/>
        <end position="186"/>
    </location>
</feature>
<sequence>MNLGYLAYRNMVSKPLNLVLSLLLLVLSISLVTFILQLTKQLNGQLDKNIAPVDMVIGAKGSPLQLVLSSVLHIDAPTGNIKLHEAERIEKHPFVQSAIPVSYGDNYKGYRILGTELTYFESYQATLAEGSFFERSFEVVVGSNVAKKLGLKIGDKITSSHGLAAANAEAHDEHPYTVVGLLEPTGTVVDHLLVCNLESIWDAHAHEDGEHDETQDHEEETHEHHEDSHGDEAHNHNHEGEEHTDDGEAHEHGDDELEITSLLVKFKSPLGLVQMPRFINENTNMQASLPGFEIQRLMGLLGSGAKTINGIALAILLVSGFSIFISLLKTIRERRPELALLRTYGLGTAKLLYLVLLEGLLLAFFGFVLGWLLGRLALVMASRYIEAGYGYLLKINGPNLLEVLLMGATLFIAVIAVFLASTSIFKLNISKTLSDA</sequence>
<dbReference type="OrthoDB" id="9784014at2"/>
<evidence type="ECO:0000256" key="7">
    <source>
        <dbReference type="SAM" id="Phobius"/>
    </source>
</evidence>
<keyword evidence="4 7" id="KW-1133">Transmembrane helix</keyword>
<keyword evidence="5 7" id="KW-0472">Membrane</keyword>
<dbReference type="Pfam" id="PF12704">
    <property type="entry name" value="MacB_PCD"/>
    <property type="match status" value="1"/>
</dbReference>
<dbReference type="Pfam" id="PF02687">
    <property type="entry name" value="FtsX"/>
    <property type="match status" value="1"/>
</dbReference>
<protein>
    <submittedName>
        <fullName evidence="10">Uncharacterized protein</fullName>
    </submittedName>
</protein>
<feature type="transmembrane region" description="Helical" evidence="7">
    <location>
        <begin position="311"/>
        <end position="331"/>
    </location>
</feature>
<dbReference type="PANTHER" id="PTHR43738:SF2">
    <property type="entry name" value="ABC TRANSPORTER PERMEASE"/>
    <property type="match status" value="1"/>
</dbReference>
<feature type="transmembrane region" description="Helical" evidence="7">
    <location>
        <begin position="351"/>
        <end position="373"/>
    </location>
</feature>
<dbReference type="EMBL" id="CP011071">
    <property type="protein sequence ID" value="AKA36256.1"/>
    <property type="molecule type" value="Genomic_DNA"/>
</dbReference>
<dbReference type="InterPro" id="IPR003838">
    <property type="entry name" value="ABC3_permease_C"/>
</dbReference>
<evidence type="ECO:0000256" key="2">
    <source>
        <dbReference type="ARBA" id="ARBA00022475"/>
    </source>
</evidence>
<evidence type="ECO:0000256" key="3">
    <source>
        <dbReference type="ARBA" id="ARBA00022692"/>
    </source>
</evidence>
<proteinExistence type="predicted"/>
<reference evidence="10 11" key="1">
    <citation type="submission" date="2015-03" db="EMBL/GenBank/DDBJ databases">
        <title>Complete genome sequence of Muricauda lutaonensis CC-HSB-11T, isolated from a coastal hot spring.</title>
        <authorList>
            <person name="Kim K.M."/>
        </authorList>
    </citation>
    <scope>NUCLEOTIDE SEQUENCE [LARGE SCALE GENOMIC DNA]</scope>
    <source>
        <strain evidence="10 11">CC-HSB-11</strain>
    </source>
</reference>
<dbReference type="STRING" id="516051.VC82_2696"/>
<dbReference type="PANTHER" id="PTHR43738">
    <property type="entry name" value="ABC TRANSPORTER, MEMBRANE PROTEIN"/>
    <property type="match status" value="1"/>
</dbReference>
<name>A0A0D5YWF8_9FLAO</name>
<evidence type="ECO:0000256" key="6">
    <source>
        <dbReference type="SAM" id="MobiDB-lite"/>
    </source>
</evidence>
<keyword evidence="11" id="KW-1185">Reference proteome</keyword>
<accession>A0A0D5YWF8</accession>
<keyword evidence="2" id="KW-1003">Cell membrane</keyword>
<gene>
    <name evidence="10" type="ORF">VC82_2696</name>
</gene>
<feature type="transmembrane region" description="Helical" evidence="7">
    <location>
        <begin position="403"/>
        <end position="425"/>
    </location>
</feature>
<feature type="region of interest" description="Disordered" evidence="6">
    <location>
        <begin position="208"/>
        <end position="251"/>
    </location>
</feature>
<dbReference type="Proteomes" id="UP000032726">
    <property type="component" value="Chromosome"/>
</dbReference>
<dbReference type="AlphaFoldDB" id="A0A0D5YWF8"/>
<evidence type="ECO:0000259" key="9">
    <source>
        <dbReference type="Pfam" id="PF12704"/>
    </source>
</evidence>
<organism evidence="10 11">
    <name type="scientific">Flagellimonas lutaonensis</name>
    <dbReference type="NCBI Taxonomy" id="516051"/>
    <lineage>
        <taxon>Bacteria</taxon>
        <taxon>Pseudomonadati</taxon>
        <taxon>Bacteroidota</taxon>
        <taxon>Flavobacteriia</taxon>
        <taxon>Flavobacteriales</taxon>
        <taxon>Flavobacteriaceae</taxon>
        <taxon>Flagellimonas</taxon>
    </lineage>
</organism>
<feature type="domain" description="ABC3 transporter permease C-terminal" evidence="8">
    <location>
        <begin position="311"/>
        <end position="428"/>
    </location>
</feature>
<dbReference type="GO" id="GO:0005886">
    <property type="term" value="C:plasma membrane"/>
    <property type="evidence" value="ECO:0007669"/>
    <property type="project" value="UniProtKB-SubCell"/>
</dbReference>
<evidence type="ECO:0000259" key="8">
    <source>
        <dbReference type="Pfam" id="PF02687"/>
    </source>
</evidence>
<dbReference type="RefSeq" id="WP_045802817.1">
    <property type="nucleotide sequence ID" value="NZ_CP011071.1"/>
</dbReference>
<comment type="subcellular location">
    <subcellularLocation>
        <location evidence="1">Cell membrane</location>
        <topology evidence="1">Multi-pass membrane protein</topology>
    </subcellularLocation>
</comment>
<dbReference type="InterPro" id="IPR025857">
    <property type="entry name" value="MacB_PCD"/>
</dbReference>
<dbReference type="InterPro" id="IPR051125">
    <property type="entry name" value="ABC-4/HrtB_transporter"/>
</dbReference>
<evidence type="ECO:0000256" key="1">
    <source>
        <dbReference type="ARBA" id="ARBA00004651"/>
    </source>
</evidence>
<evidence type="ECO:0000256" key="4">
    <source>
        <dbReference type="ARBA" id="ARBA00022989"/>
    </source>
</evidence>